<dbReference type="InterPro" id="IPR001926">
    <property type="entry name" value="TrpB-like_PALP"/>
</dbReference>
<keyword evidence="6" id="KW-1185">Reference proteome</keyword>
<dbReference type="PANTHER" id="PTHR43780:SF2">
    <property type="entry name" value="1-AMINOCYCLOPROPANE-1-CARBOXYLATE DEAMINASE-RELATED"/>
    <property type="match status" value="1"/>
</dbReference>
<name>A0A401XNB7_9FLAO</name>
<dbReference type="AlphaFoldDB" id="A0A401XNB7"/>
<comment type="cofactor">
    <cofactor evidence="1">
        <name>pyridoxal 5'-phosphate</name>
        <dbReference type="ChEBI" id="CHEBI:597326"/>
    </cofactor>
</comment>
<keyword evidence="3" id="KW-0663">Pyridoxal phosphate</keyword>
<dbReference type="InterPro" id="IPR027278">
    <property type="entry name" value="ACCD_DCysDesulf"/>
</dbReference>
<evidence type="ECO:0000256" key="3">
    <source>
        <dbReference type="ARBA" id="ARBA00022898"/>
    </source>
</evidence>
<evidence type="ECO:0000313" key="5">
    <source>
        <dbReference type="EMBL" id="GCD78511.1"/>
    </source>
</evidence>
<sequence length="345" mass="38720">MVFKIRIKHAQNYANFTGSLPDESSEMNAFFENFLRSSWLKTEIQDVEFQGKHFKVLRDDLIHPVISGNKLRKLWLYLREALKNNKGIETFGGPFSNHLIATAFAAYTFKIPCRAYVRGLCQNTPSLEMCQRLGMQLQKMSSDAYRRSKNLGQSSNINWLTVPEGGKGPIGVEGVRLSYKNTFEKYDEIWLAAGTLTTALGVALAAPHTRVVAVPVLKVNGIELLSDFMSLYCIKVPENLAFADDYHFGGYAKWTAELLEFANEFYLESGIMTDLVYTAKSLYAFIHHSNSPSGVRKLWIHTGGLQGMIGILPQIKKKKLHLAYETPLVAHLSATHLAINGPKPE</sequence>
<dbReference type="Pfam" id="PF00291">
    <property type="entry name" value="PALP"/>
    <property type="match status" value="1"/>
</dbReference>
<dbReference type="Proteomes" id="UP000286715">
    <property type="component" value="Unassembled WGS sequence"/>
</dbReference>
<comment type="caution">
    <text evidence="5">The sequence shown here is derived from an EMBL/GenBank/DDBJ whole genome shotgun (WGS) entry which is preliminary data.</text>
</comment>
<proteinExistence type="inferred from homology"/>
<comment type="similarity">
    <text evidence="2">Belongs to the ACC deaminase/D-cysteine desulfhydrase family.</text>
</comment>
<evidence type="ECO:0000256" key="2">
    <source>
        <dbReference type="ARBA" id="ARBA00008639"/>
    </source>
</evidence>
<evidence type="ECO:0000313" key="6">
    <source>
        <dbReference type="Proteomes" id="UP000286715"/>
    </source>
</evidence>
<dbReference type="GO" id="GO:0019148">
    <property type="term" value="F:D-cysteine desulfhydrase activity"/>
    <property type="evidence" value="ECO:0007669"/>
    <property type="project" value="TreeGrafter"/>
</dbReference>
<dbReference type="Gene3D" id="3.40.50.1100">
    <property type="match status" value="2"/>
</dbReference>
<dbReference type="InterPro" id="IPR036052">
    <property type="entry name" value="TrpB-like_PALP_sf"/>
</dbReference>
<organism evidence="5 6">
    <name type="scientific">Thermaurantimonas aggregans</name>
    <dbReference type="NCBI Taxonomy" id="2173829"/>
    <lineage>
        <taxon>Bacteria</taxon>
        <taxon>Pseudomonadati</taxon>
        <taxon>Bacteroidota</taxon>
        <taxon>Flavobacteriia</taxon>
        <taxon>Flavobacteriales</taxon>
        <taxon>Schleiferiaceae</taxon>
        <taxon>Thermaurantimonas</taxon>
    </lineage>
</organism>
<gene>
    <name evidence="5" type="primary">acdS</name>
    <name evidence="5" type="ORF">JCM31826_19930</name>
</gene>
<protein>
    <submittedName>
        <fullName evidence="5">1-aminocyclopropane-1-carboxylate deaminase</fullName>
    </submittedName>
</protein>
<evidence type="ECO:0000256" key="1">
    <source>
        <dbReference type="ARBA" id="ARBA00001933"/>
    </source>
</evidence>
<feature type="domain" description="Tryptophan synthase beta chain-like PALP" evidence="4">
    <location>
        <begin position="56"/>
        <end position="290"/>
    </location>
</feature>
<evidence type="ECO:0000259" key="4">
    <source>
        <dbReference type="Pfam" id="PF00291"/>
    </source>
</evidence>
<dbReference type="EMBL" id="BHZE01000025">
    <property type="protein sequence ID" value="GCD78511.1"/>
    <property type="molecule type" value="Genomic_DNA"/>
</dbReference>
<accession>A0A401XNB7</accession>
<reference evidence="5 6" key="1">
    <citation type="submission" date="2018-11" db="EMBL/GenBank/DDBJ databases">
        <title>Schleiferia aggregans sp. nov., a moderately thermophilic heterotrophic bacterium isolated from microbial mats at a terrestrial hot spring.</title>
        <authorList>
            <person name="Iino T."/>
            <person name="Ohkuma M."/>
            <person name="Haruta S."/>
        </authorList>
    </citation>
    <scope>NUCLEOTIDE SEQUENCE [LARGE SCALE GENOMIC DNA]</scope>
    <source>
        <strain evidence="5 6">LA</strain>
    </source>
</reference>
<dbReference type="PANTHER" id="PTHR43780">
    <property type="entry name" value="1-AMINOCYCLOPROPANE-1-CARBOXYLATE DEAMINASE-RELATED"/>
    <property type="match status" value="1"/>
</dbReference>
<dbReference type="SUPFAM" id="SSF53686">
    <property type="entry name" value="Tryptophan synthase beta subunit-like PLP-dependent enzymes"/>
    <property type="match status" value="1"/>
</dbReference>